<evidence type="ECO:0000256" key="5">
    <source>
        <dbReference type="ARBA" id="ARBA00023128"/>
    </source>
</evidence>
<dbReference type="EMBL" id="LFRF01000006">
    <property type="protein sequence ID" value="KND92165.1"/>
    <property type="molecule type" value="Genomic_DNA"/>
</dbReference>
<reference evidence="10 11" key="1">
    <citation type="journal article" date="2015" name="BMC Genomics">
        <title>The genome of the truffle-parasite Tolypocladium ophioglossoides and the evolution of antifungal peptaibiotics.</title>
        <authorList>
            <person name="Quandt C.A."/>
            <person name="Bushley K.E."/>
            <person name="Spatafora J.W."/>
        </authorList>
    </citation>
    <scope>NUCLEOTIDE SEQUENCE [LARGE SCALE GENOMIC DNA]</scope>
    <source>
        <strain evidence="10 11">CBS 100239</strain>
    </source>
</reference>
<dbReference type="GO" id="GO:0000150">
    <property type="term" value="F:DNA strand exchange activity"/>
    <property type="evidence" value="ECO:0007669"/>
    <property type="project" value="InterPro"/>
</dbReference>
<dbReference type="PANTHER" id="PTHR28184:SF1">
    <property type="entry name" value="LARGE RIBOSOMAL SUBUNIT PROTEIN ML67"/>
    <property type="match status" value="1"/>
</dbReference>
<evidence type="ECO:0000313" key="10">
    <source>
        <dbReference type="EMBL" id="KND92165.1"/>
    </source>
</evidence>
<evidence type="ECO:0000256" key="2">
    <source>
        <dbReference type="ARBA" id="ARBA00010741"/>
    </source>
</evidence>
<dbReference type="STRING" id="1163406.A0A0L0NEJ1"/>
<comment type="subcellular location">
    <subcellularLocation>
        <location evidence="1">Mitochondrion</location>
    </subcellularLocation>
</comment>
<evidence type="ECO:0000256" key="7">
    <source>
        <dbReference type="ARBA" id="ARBA00023274"/>
    </source>
</evidence>
<evidence type="ECO:0000256" key="6">
    <source>
        <dbReference type="ARBA" id="ARBA00023163"/>
    </source>
</evidence>
<dbReference type="GO" id="GO:0003697">
    <property type="term" value="F:single-stranded DNA binding"/>
    <property type="evidence" value="ECO:0007669"/>
    <property type="project" value="InterPro"/>
</dbReference>
<dbReference type="InterPro" id="IPR024629">
    <property type="entry name" value="Ribosomal_mL67"/>
</dbReference>
<dbReference type="PANTHER" id="PTHR28184">
    <property type="entry name" value="MITOCHONDRIAL HOMOLOGOUS RECOMBINATION PROTEIN 1"/>
    <property type="match status" value="1"/>
</dbReference>
<evidence type="ECO:0000256" key="9">
    <source>
        <dbReference type="SAM" id="MobiDB-lite"/>
    </source>
</evidence>
<dbReference type="GO" id="GO:0005739">
    <property type="term" value="C:mitochondrion"/>
    <property type="evidence" value="ECO:0007669"/>
    <property type="project" value="UniProtKB-SubCell"/>
</dbReference>
<evidence type="ECO:0000256" key="4">
    <source>
        <dbReference type="ARBA" id="ARBA00023015"/>
    </source>
</evidence>
<keyword evidence="6" id="KW-0804">Transcription</keyword>
<dbReference type="AlphaFoldDB" id="A0A0L0NEJ1"/>
<evidence type="ECO:0000256" key="3">
    <source>
        <dbReference type="ARBA" id="ARBA00022980"/>
    </source>
</evidence>
<sequence length="253" mass="28398">MNAAPGTRFGQLPGFLRTCVRRAHTGRGRRPTTGFQGPEGHGEKIWVFSHRRSEQVIYSFKDKLDGLHGLKQLPFHGKKTKPAKLRKDYWSPLAMIQFPAGHGAVGRSVYQKLRELKHLHEVAWTDEFRRKRPEEYTADDKKKIAEEKAKGNDYQPMRSKEERGIALNAQKTNAIADIAVVLAGQGAGNKMLASDAEEGERRLVDVSVSWSNDQDKQYAEAWSKNVTHELFEEPVYSSGVESEPASEPAKTAA</sequence>
<protein>
    <recommendedName>
        <fullName evidence="8">Large ribosomal subunit protein mL67</fullName>
    </recommendedName>
</protein>
<dbReference type="GO" id="GO:0005840">
    <property type="term" value="C:ribosome"/>
    <property type="evidence" value="ECO:0007669"/>
    <property type="project" value="UniProtKB-KW"/>
</dbReference>
<proteinExistence type="inferred from homology"/>
<comment type="similarity">
    <text evidence="2">Belongs to the mitochondrion-specific ribosomal protein mL67 family.</text>
</comment>
<evidence type="ECO:0000256" key="8">
    <source>
        <dbReference type="ARBA" id="ARBA00035185"/>
    </source>
</evidence>
<dbReference type="GO" id="GO:0003735">
    <property type="term" value="F:structural constituent of ribosome"/>
    <property type="evidence" value="ECO:0007669"/>
    <property type="project" value="TreeGrafter"/>
</dbReference>
<feature type="region of interest" description="Disordered" evidence="9">
    <location>
        <begin position="234"/>
        <end position="253"/>
    </location>
</feature>
<keyword evidence="5" id="KW-0496">Mitochondrion</keyword>
<keyword evidence="4" id="KW-0805">Transcription regulation</keyword>
<gene>
    <name evidence="10" type="ORF">TOPH_03226</name>
</gene>
<accession>A0A0L0NEJ1</accession>
<evidence type="ECO:0000256" key="1">
    <source>
        <dbReference type="ARBA" id="ARBA00004173"/>
    </source>
</evidence>
<keyword evidence="11" id="KW-1185">Reference proteome</keyword>
<dbReference type="Proteomes" id="UP000036947">
    <property type="component" value="Unassembled WGS sequence"/>
</dbReference>
<name>A0A0L0NEJ1_TOLOC</name>
<dbReference type="GO" id="GO:1990904">
    <property type="term" value="C:ribonucleoprotein complex"/>
    <property type="evidence" value="ECO:0007669"/>
    <property type="project" value="UniProtKB-KW"/>
</dbReference>
<keyword evidence="7" id="KW-0687">Ribonucleoprotein</keyword>
<evidence type="ECO:0000313" key="11">
    <source>
        <dbReference type="Proteomes" id="UP000036947"/>
    </source>
</evidence>
<comment type="caution">
    <text evidence="10">The sequence shown here is derived from an EMBL/GenBank/DDBJ whole genome shotgun (WGS) entry which is preliminary data.</text>
</comment>
<organism evidence="10 11">
    <name type="scientific">Tolypocladium ophioglossoides (strain CBS 100239)</name>
    <name type="common">Snaketongue truffleclub</name>
    <name type="synonym">Elaphocordyceps ophioglossoides</name>
    <dbReference type="NCBI Taxonomy" id="1163406"/>
    <lineage>
        <taxon>Eukaryota</taxon>
        <taxon>Fungi</taxon>
        <taxon>Dikarya</taxon>
        <taxon>Ascomycota</taxon>
        <taxon>Pezizomycotina</taxon>
        <taxon>Sordariomycetes</taxon>
        <taxon>Hypocreomycetidae</taxon>
        <taxon>Hypocreales</taxon>
        <taxon>Ophiocordycipitaceae</taxon>
        <taxon>Tolypocladium</taxon>
    </lineage>
</organism>
<keyword evidence="3" id="KW-0689">Ribosomal protein</keyword>
<dbReference type="Pfam" id="PF12829">
    <property type="entry name" value="Mhr1"/>
    <property type="match status" value="1"/>
</dbReference>